<dbReference type="PANTHER" id="PTHR43848:SF5">
    <property type="entry name" value="SPERMIDINE_PUTRESCINE TRANSPORT SYSTEM PERMEASE PROTEIN POTC"/>
    <property type="match status" value="1"/>
</dbReference>
<dbReference type="NCBIfam" id="NF007047">
    <property type="entry name" value="PRK09500.1"/>
    <property type="match status" value="1"/>
</dbReference>
<dbReference type="InterPro" id="IPR000515">
    <property type="entry name" value="MetI-like"/>
</dbReference>
<comment type="function">
    <text evidence="9">Required for the activity of the bacterial periplasmic transport system of putrescine and spermidine.</text>
</comment>
<dbReference type="SUPFAM" id="SSF161098">
    <property type="entry name" value="MetI-like"/>
    <property type="match status" value="1"/>
</dbReference>
<dbReference type="Pfam" id="PF00528">
    <property type="entry name" value="BPD_transp_1"/>
    <property type="match status" value="1"/>
</dbReference>
<feature type="transmembrane region" description="Helical" evidence="11">
    <location>
        <begin position="229"/>
        <end position="251"/>
    </location>
</feature>
<keyword evidence="8 11" id="KW-0472">Membrane</keyword>
<keyword evidence="14" id="KW-1185">Reference proteome</keyword>
<feature type="transmembrane region" description="Helical" evidence="11">
    <location>
        <begin position="7"/>
        <end position="29"/>
    </location>
</feature>
<protein>
    <recommendedName>
        <fullName evidence="10">Spermidine/putrescine transport system permease protein PotC</fullName>
    </recommendedName>
</protein>
<evidence type="ECO:0000313" key="13">
    <source>
        <dbReference type="EMBL" id="QAR33878.1"/>
    </source>
</evidence>
<feature type="transmembrane region" description="Helical" evidence="11">
    <location>
        <begin position="125"/>
        <end position="150"/>
    </location>
</feature>
<evidence type="ECO:0000256" key="6">
    <source>
        <dbReference type="ARBA" id="ARBA00022692"/>
    </source>
</evidence>
<dbReference type="GO" id="GO:0055085">
    <property type="term" value="P:transmembrane transport"/>
    <property type="evidence" value="ECO:0007669"/>
    <property type="project" value="InterPro"/>
</dbReference>
<keyword evidence="5" id="KW-0997">Cell inner membrane</keyword>
<dbReference type="AlphaFoldDB" id="A0A3R5V013"/>
<organism evidence="13 14">
    <name type="scientific">Geovibrio thiophilus</name>
    <dbReference type="NCBI Taxonomy" id="139438"/>
    <lineage>
        <taxon>Bacteria</taxon>
        <taxon>Pseudomonadati</taxon>
        <taxon>Deferribacterota</taxon>
        <taxon>Deferribacteres</taxon>
        <taxon>Deferribacterales</taxon>
        <taxon>Geovibrionaceae</taxon>
        <taxon>Geovibrio</taxon>
    </lineage>
</organism>
<accession>A0A3R5V013</accession>
<proteinExistence type="inferred from homology"/>
<dbReference type="OrthoDB" id="9782004at2"/>
<evidence type="ECO:0000256" key="1">
    <source>
        <dbReference type="ARBA" id="ARBA00004429"/>
    </source>
</evidence>
<dbReference type="CDD" id="cd06261">
    <property type="entry name" value="TM_PBP2"/>
    <property type="match status" value="1"/>
</dbReference>
<dbReference type="Proteomes" id="UP000287502">
    <property type="component" value="Chromosome"/>
</dbReference>
<evidence type="ECO:0000256" key="8">
    <source>
        <dbReference type="ARBA" id="ARBA00023136"/>
    </source>
</evidence>
<dbReference type="KEGG" id="gtl:EP073_10835"/>
<evidence type="ECO:0000256" key="5">
    <source>
        <dbReference type="ARBA" id="ARBA00022519"/>
    </source>
</evidence>
<feature type="transmembrane region" description="Helical" evidence="11">
    <location>
        <begin position="97"/>
        <end position="119"/>
    </location>
</feature>
<reference evidence="13 14" key="1">
    <citation type="submission" date="2019-01" db="EMBL/GenBank/DDBJ databases">
        <title>Geovibrio thiophilus DSM 11263, complete genome.</title>
        <authorList>
            <person name="Spring S."/>
            <person name="Bunk B."/>
            <person name="Sproer C."/>
        </authorList>
    </citation>
    <scope>NUCLEOTIDE SEQUENCE [LARGE SCALE GENOMIC DNA]</scope>
    <source>
        <strain evidence="13 14">DSM 11263</strain>
    </source>
</reference>
<evidence type="ECO:0000256" key="9">
    <source>
        <dbReference type="ARBA" id="ARBA00037216"/>
    </source>
</evidence>
<feature type="transmembrane region" description="Helical" evidence="11">
    <location>
        <begin position="63"/>
        <end position="85"/>
    </location>
</feature>
<dbReference type="RefSeq" id="WP_128467163.1">
    <property type="nucleotide sequence ID" value="NZ_CP035108.1"/>
</dbReference>
<dbReference type="InterPro" id="IPR051789">
    <property type="entry name" value="Bact_Polyamine_Transport"/>
</dbReference>
<dbReference type="Gene3D" id="1.10.3720.10">
    <property type="entry name" value="MetI-like"/>
    <property type="match status" value="1"/>
</dbReference>
<gene>
    <name evidence="13" type="primary">potC</name>
    <name evidence="13" type="ORF">EP073_10835</name>
</gene>
<dbReference type="GO" id="GO:0005886">
    <property type="term" value="C:plasma membrane"/>
    <property type="evidence" value="ECO:0007669"/>
    <property type="project" value="UniProtKB-SubCell"/>
</dbReference>
<dbReference type="PANTHER" id="PTHR43848">
    <property type="entry name" value="PUTRESCINE TRANSPORT SYSTEM PERMEASE PROTEIN POTI"/>
    <property type="match status" value="1"/>
</dbReference>
<sequence length="255" mass="28501">MNRFFKSLYMLMVYLFLYIPVIILVVNSFNSSKYMTGWRGFTLDWYGKLASNTMLIDAAVNSFTVAFLSASAATVLGTLTAVTLYRYSFFGKKLLYALVYVVIMSPDIVMGISLLVLFASVKIELGFWTLLVSHITFSIPFVVVTVFSRLSGFDKNVIEAAKDLGADEMRIFKSVILPMSLPAVAAGWLLSFTLSLDDVIVSFFVTGPGFEVLPLRIFSMVRLGVKPEINALCAIILLFSLVMVMTSQFLMRERK</sequence>
<dbReference type="PROSITE" id="PS50928">
    <property type="entry name" value="ABC_TM1"/>
    <property type="match status" value="1"/>
</dbReference>
<evidence type="ECO:0000259" key="12">
    <source>
        <dbReference type="PROSITE" id="PS50928"/>
    </source>
</evidence>
<name>A0A3R5V013_9BACT</name>
<dbReference type="InterPro" id="IPR035906">
    <property type="entry name" value="MetI-like_sf"/>
</dbReference>
<dbReference type="EMBL" id="CP035108">
    <property type="protein sequence ID" value="QAR33878.1"/>
    <property type="molecule type" value="Genomic_DNA"/>
</dbReference>
<evidence type="ECO:0000256" key="3">
    <source>
        <dbReference type="ARBA" id="ARBA00022448"/>
    </source>
</evidence>
<feature type="transmembrane region" description="Helical" evidence="11">
    <location>
        <begin position="171"/>
        <end position="193"/>
    </location>
</feature>
<evidence type="ECO:0000256" key="11">
    <source>
        <dbReference type="RuleBase" id="RU363032"/>
    </source>
</evidence>
<comment type="subcellular location">
    <subcellularLocation>
        <location evidence="1">Cell inner membrane</location>
        <topology evidence="1">Multi-pass membrane protein</topology>
    </subcellularLocation>
    <subcellularLocation>
        <location evidence="11">Cell membrane</location>
        <topology evidence="11">Multi-pass membrane protein</topology>
    </subcellularLocation>
</comment>
<evidence type="ECO:0000256" key="4">
    <source>
        <dbReference type="ARBA" id="ARBA00022475"/>
    </source>
</evidence>
<keyword evidence="3 11" id="KW-0813">Transport</keyword>
<evidence type="ECO:0000256" key="10">
    <source>
        <dbReference type="ARBA" id="ARBA00039580"/>
    </source>
</evidence>
<keyword evidence="4" id="KW-1003">Cell membrane</keyword>
<evidence type="ECO:0000256" key="7">
    <source>
        <dbReference type="ARBA" id="ARBA00022989"/>
    </source>
</evidence>
<feature type="domain" description="ABC transmembrane type-1" evidence="12">
    <location>
        <begin position="59"/>
        <end position="247"/>
    </location>
</feature>
<keyword evidence="6 11" id="KW-0812">Transmembrane</keyword>
<keyword evidence="7 11" id="KW-1133">Transmembrane helix</keyword>
<comment type="similarity">
    <text evidence="2">Belongs to the binding-protein-dependent transport system permease family. CysTW subfamily.</text>
</comment>
<evidence type="ECO:0000256" key="2">
    <source>
        <dbReference type="ARBA" id="ARBA00007069"/>
    </source>
</evidence>
<evidence type="ECO:0000313" key="14">
    <source>
        <dbReference type="Proteomes" id="UP000287502"/>
    </source>
</evidence>